<evidence type="ECO:0000313" key="3">
    <source>
        <dbReference type="Proteomes" id="UP000253940"/>
    </source>
</evidence>
<dbReference type="InterPro" id="IPR017769">
    <property type="entry name" value="PLipase_C_acessory_PlcR"/>
</dbReference>
<dbReference type="RefSeq" id="WP_114899739.1">
    <property type="nucleotide sequence ID" value="NZ_CP031222.1"/>
</dbReference>
<dbReference type="Proteomes" id="UP000253940">
    <property type="component" value="Chromosome"/>
</dbReference>
<reference evidence="2 3" key="1">
    <citation type="submission" date="2018-07" db="EMBL/GenBank/DDBJ databases">
        <title>Genome sequencing of Moraxellaceae gen. HYN0046.</title>
        <authorList>
            <person name="Kim M."/>
            <person name="Yi H."/>
        </authorList>
    </citation>
    <scope>NUCLEOTIDE SEQUENCE [LARGE SCALE GENOMIC DNA]</scope>
    <source>
        <strain evidence="2 3">HYN0046</strain>
    </source>
</reference>
<organism evidence="2 3">
    <name type="scientific">Aquirhabdus parva</name>
    <dbReference type="NCBI Taxonomy" id="2283318"/>
    <lineage>
        <taxon>Bacteria</taxon>
        <taxon>Pseudomonadati</taxon>
        <taxon>Pseudomonadota</taxon>
        <taxon>Gammaproteobacteria</taxon>
        <taxon>Moraxellales</taxon>
        <taxon>Moraxellaceae</taxon>
        <taxon>Aquirhabdus</taxon>
    </lineage>
</organism>
<dbReference type="NCBIfam" id="TIGR03398">
    <property type="entry name" value="plc_access_R"/>
    <property type="match status" value="1"/>
</dbReference>
<keyword evidence="3" id="KW-1185">Reference proteome</keyword>
<gene>
    <name evidence="2" type="primary">plcR</name>
    <name evidence="2" type="ORF">HYN46_12800</name>
</gene>
<protein>
    <recommendedName>
        <fullName evidence="1">Phospholipase C accessory protein PlcR</fullName>
    </recommendedName>
</protein>
<sequence length="203" mass="22834">MKSMWVWIFIGALCCGLAFALYTLSPSANPIPSASASSGAGIRTPIDTREPAMKVQNPASSVSADMEHFLKNVSTLSDAERKQTAQTIIDELKASVSDGADPRTVFQQIEQFTPYVEPDPTRREAMNFEIWQSLRQANVQRELPPTPAEQQQLKDYAAASDQIIEDVMKTESDREQQHRVIDTKLRALRLQIFGEEEPRVLRR</sequence>
<proteinExistence type="predicted"/>
<dbReference type="EMBL" id="CP031222">
    <property type="protein sequence ID" value="AXI03631.1"/>
    <property type="molecule type" value="Genomic_DNA"/>
</dbReference>
<dbReference type="KEGG" id="mbah:HYN46_12800"/>
<evidence type="ECO:0000256" key="1">
    <source>
        <dbReference type="NCBIfam" id="TIGR03398"/>
    </source>
</evidence>
<name>A0A345P8M2_9GAMM</name>
<dbReference type="AlphaFoldDB" id="A0A345P8M2"/>
<evidence type="ECO:0000313" key="2">
    <source>
        <dbReference type="EMBL" id="AXI03631.1"/>
    </source>
</evidence>
<accession>A0A345P8M2</accession>
<dbReference type="OrthoDB" id="7005286at2"/>